<dbReference type="Proteomes" id="UP000887575">
    <property type="component" value="Unassembled WGS sequence"/>
</dbReference>
<accession>A0AAF3FB48</accession>
<reference evidence="2" key="1">
    <citation type="submission" date="2024-02" db="UniProtKB">
        <authorList>
            <consortium name="WormBaseParasite"/>
        </authorList>
    </citation>
    <scope>IDENTIFICATION</scope>
</reference>
<organism evidence="1 2">
    <name type="scientific">Mesorhabditis belari</name>
    <dbReference type="NCBI Taxonomy" id="2138241"/>
    <lineage>
        <taxon>Eukaryota</taxon>
        <taxon>Metazoa</taxon>
        <taxon>Ecdysozoa</taxon>
        <taxon>Nematoda</taxon>
        <taxon>Chromadorea</taxon>
        <taxon>Rhabditida</taxon>
        <taxon>Rhabditina</taxon>
        <taxon>Rhabditomorpha</taxon>
        <taxon>Rhabditoidea</taxon>
        <taxon>Rhabditidae</taxon>
        <taxon>Mesorhabditinae</taxon>
        <taxon>Mesorhabditis</taxon>
    </lineage>
</organism>
<evidence type="ECO:0000313" key="2">
    <source>
        <dbReference type="WBParaSite" id="MBELARI_LOCUS4125"/>
    </source>
</evidence>
<dbReference type="WBParaSite" id="MBELARI_LOCUS4125">
    <property type="protein sequence ID" value="MBELARI_LOCUS4125"/>
    <property type="gene ID" value="MBELARI_LOCUS4125"/>
</dbReference>
<proteinExistence type="predicted"/>
<protein>
    <submittedName>
        <fullName evidence="2">Uncharacterized protein</fullName>
    </submittedName>
</protein>
<sequence>MGDDAERDEVEMVLMNLYEDFIIRIPKLLIWRDDYVTPWTGFSSMNAKLLYIPHLNKWLDFLNSIDTFLKQSEDLNSHANDKTLLLIHYHQTYGKNLGTGLERNPKEKFQQIQEILLSFPNVFEVINAINCKRKSAAIPPVLQPAPSPSPGQIPL</sequence>
<keyword evidence="1" id="KW-1185">Reference proteome</keyword>
<evidence type="ECO:0000313" key="1">
    <source>
        <dbReference type="Proteomes" id="UP000887575"/>
    </source>
</evidence>
<name>A0AAF3FB48_9BILA</name>
<dbReference type="AlphaFoldDB" id="A0AAF3FB48"/>